<feature type="compositionally biased region" description="Basic and acidic residues" evidence="1">
    <location>
        <begin position="98"/>
        <end position="108"/>
    </location>
</feature>
<gene>
    <name evidence="2" type="ORF">CPLU01_06572</name>
</gene>
<proteinExistence type="predicted"/>
<sequence>MDDAVVFVERTQPQLLACLVQLSAFSDERPKAKNLESIFQDTDEGKDSGLKKLAPRRAETSGYLRYLDMSNPGPCVKERTMGPVYPVVTTQGRNSCQKGDKPGVDPRSRAKPAAGRGD</sequence>
<evidence type="ECO:0000256" key="1">
    <source>
        <dbReference type="SAM" id="MobiDB-lite"/>
    </source>
</evidence>
<protein>
    <submittedName>
        <fullName evidence="2">Uncharacterized protein</fullName>
    </submittedName>
</protein>
<name>A0A8H6NFM1_9PEZI</name>
<evidence type="ECO:0000313" key="3">
    <source>
        <dbReference type="Proteomes" id="UP000654918"/>
    </source>
</evidence>
<organism evidence="2 3">
    <name type="scientific">Colletotrichum plurivorum</name>
    <dbReference type="NCBI Taxonomy" id="2175906"/>
    <lineage>
        <taxon>Eukaryota</taxon>
        <taxon>Fungi</taxon>
        <taxon>Dikarya</taxon>
        <taxon>Ascomycota</taxon>
        <taxon>Pezizomycotina</taxon>
        <taxon>Sordariomycetes</taxon>
        <taxon>Hypocreomycetidae</taxon>
        <taxon>Glomerellales</taxon>
        <taxon>Glomerellaceae</taxon>
        <taxon>Colletotrichum</taxon>
        <taxon>Colletotrichum orchidearum species complex</taxon>
    </lineage>
</organism>
<reference evidence="2" key="1">
    <citation type="journal article" date="2020" name="Phytopathology">
        <title>Genome Sequence Resources of Colletotrichum truncatum, C. plurivorum, C. musicola, and C. sojae: Four Species Pathogenic to Soybean (Glycine max).</title>
        <authorList>
            <person name="Rogerio F."/>
            <person name="Boufleur T.R."/>
            <person name="Ciampi-Guillardi M."/>
            <person name="Sukno S.A."/>
            <person name="Thon M.R."/>
            <person name="Massola Junior N.S."/>
            <person name="Baroncelli R."/>
        </authorList>
    </citation>
    <scope>NUCLEOTIDE SEQUENCE</scope>
    <source>
        <strain evidence="2">LFN00145</strain>
    </source>
</reference>
<evidence type="ECO:0000313" key="2">
    <source>
        <dbReference type="EMBL" id="KAF6831782.1"/>
    </source>
</evidence>
<dbReference type="EMBL" id="WIGO01000077">
    <property type="protein sequence ID" value="KAF6831782.1"/>
    <property type="molecule type" value="Genomic_DNA"/>
</dbReference>
<dbReference type="Proteomes" id="UP000654918">
    <property type="component" value="Unassembled WGS sequence"/>
</dbReference>
<comment type="caution">
    <text evidence="2">The sequence shown here is derived from an EMBL/GenBank/DDBJ whole genome shotgun (WGS) entry which is preliminary data.</text>
</comment>
<keyword evidence="3" id="KW-1185">Reference proteome</keyword>
<feature type="region of interest" description="Disordered" evidence="1">
    <location>
        <begin position="88"/>
        <end position="118"/>
    </location>
</feature>
<feature type="compositionally biased region" description="Polar residues" evidence="1">
    <location>
        <begin position="88"/>
        <end position="97"/>
    </location>
</feature>
<dbReference type="AlphaFoldDB" id="A0A8H6NFM1"/>
<accession>A0A8H6NFM1</accession>